<dbReference type="Gene3D" id="3.40.50.2000">
    <property type="entry name" value="Glycogen Phosphorylase B"/>
    <property type="match status" value="1"/>
</dbReference>
<dbReference type="AlphaFoldDB" id="A0A1G2T1B8"/>
<accession>A0A1G2T1B8</accession>
<dbReference type="PANTHER" id="PTHR46401:SF2">
    <property type="entry name" value="GLYCOSYLTRANSFERASE WBBK-RELATED"/>
    <property type="match status" value="1"/>
</dbReference>
<evidence type="ECO:0000313" key="3">
    <source>
        <dbReference type="EMBL" id="OHA91053.1"/>
    </source>
</evidence>
<organism evidence="3 4">
    <name type="scientific">Candidatus Zambryskibacteria bacterium RIFCSPHIGHO2_01_FULL_46_30</name>
    <dbReference type="NCBI Taxonomy" id="1802739"/>
    <lineage>
        <taxon>Bacteria</taxon>
        <taxon>Candidatus Zambryskiibacteriota</taxon>
    </lineage>
</organism>
<dbReference type="EMBL" id="MHVI01000021">
    <property type="protein sequence ID" value="OHA91053.1"/>
    <property type="molecule type" value="Genomic_DNA"/>
</dbReference>
<evidence type="ECO:0000313" key="4">
    <source>
        <dbReference type="Proteomes" id="UP000177746"/>
    </source>
</evidence>
<evidence type="ECO:0000259" key="2">
    <source>
        <dbReference type="Pfam" id="PF00534"/>
    </source>
</evidence>
<feature type="domain" description="Glycosyl transferase family 1" evidence="2">
    <location>
        <begin position="170"/>
        <end position="282"/>
    </location>
</feature>
<gene>
    <name evidence="3" type="ORF">A2665_01000</name>
</gene>
<reference evidence="3 4" key="1">
    <citation type="journal article" date="2016" name="Nat. Commun.">
        <title>Thousands of microbial genomes shed light on interconnected biogeochemical processes in an aquifer system.</title>
        <authorList>
            <person name="Anantharaman K."/>
            <person name="Brown C.T."/>
            <person name="Hug L.A."/>
            <person name="Sharon I."/>
            <person name="Castelle C.J."/>
            <person name="Probst A.J."/>
            <person name="Thomas B.C."/>
            <person name="Singh A."/>
            <person name="Wilkins M.J."/>
            <person name="Karaoz U."/>
            <person name="Brodie E.L."/>
            <person name="Williams K.H."/>
            <person name="Hubbard S.S."/>
            <person name="Banfield J.F."/>
        </authorList>
    </citation>
    <scope>NUCLEOTIDE SEQUENCE [LARGE SCALE GENOMIC DNA]</scope>
</reference>
<evidence type="ECO:0000256" key="1">
    <source>
        <dbReference type="ARBA" id="ARBA00022679"/>
    </source>
</evidence>
<proteinExistence type="predicted"/>
<dbReference type="GO" id="GO:0016757">
    <property type="term" value="F:glycosyltransferase activity"/>
    <property type="evidence" value="ECO:0007669"/>
    <property type="project" value="InterPro"/>
</dbReference>
<protein>
    <recommendedName>
        <fullName evidence="2">Glycosyl transferase family 1 domain-containing protein</fullName>
    </recommendedName>
</protein>
<dbReference type="PANTHER" id="PTHR46401">
    <property type="entry name" value="GLYCOSYLTRANSFERASE WBBK-RELATED"/>
    <property type="match status" value="1"/>
</dbReference>
<dbReference type="Pfam" id="PF00534">
    <property type="entry name" value="Glycos_transf_1"/>
    <property type="match status" value="1"/>
</dbReference>
<dbReference type="CDD" id="cd03801">
    <property type="entry name" value="GT4_PimA-like"/>
    <property type="match status" value="1"/>
</dbReference>
<keyword evidence="1" id="KW-0808">Transferase</keyword>
<dbReference type="Proteomes" id="UP000177746">
    <property type="component" value="Unassembled WGS sequence"/>
</dbReference>
<dbReference type="SUPFAM" id="SSF53756">
    <property type="entry name" value="UDP-Glycosyltransferase/glycogen phosphorylase"/>
    <property type="match status" value="1"/>
</dbReference>
<name>A0A1G2T1B8_9BACT</name>
<sequence>MRLLVVTQKVDKKDPVLGFFHRWIEEFATRLDFITVICLETGEYSLPKNVKVLSLGKKQNVQSRALDRFVYIFRFYKYIWQERANYDSVFVHMNQEYVILGWKFWKLWRKKIFLWRNHARGSLWTHIAVSLSDKVFCTSLSSYTARFSKTKIMPAGIDTDLYADNIGEYKRNTILFFGRVSPVKNVHVFIEALLKLEKSGADFHADIIGDTTDQWYEESLHKRGARLENIGRLVFHPALSHEQTSGLYKKYSFYVNLTSDGSLDKTILEAMAARVPVLVLNSAFRGQIHDICCLTDLNSLSVSEKMKTLLQLSAMERENIGVALQEYVKREHDLKYLVELLMKEMA</sequence>
<dbReference type="InterPro" id="IPR001296">
    <property type="entry name" value="Glyco_trans_1"/>
</dbReference>
<comment type="caution">
    <text evidence="3">The sequence shown here is derived from an EMBL/GenBank/DDBJ whole genome shotgun (WGS) entry which is preliminary data.</text>
</comment>